<dbReference type="Proteomes" id="UP000826462">
    <property type="component" value="Chromosome 1"/>
</dbReference>
<evidence type="ECO:0000313" key="8">
    <source>
        <dbReference type="Proteomes" id="UP000826462"/>
    </source>
</evidence>
<comment type="subcellular location">
    <subcellularLocation>
        <location evidence="1">Membrane</location>
        <topology evidence="1">Multi-pass membrane protein</topology>
    </subcellularLocation>
</comment>
<feature type="transmembrane region" description="Helical" evidence="5">
    <location>
        <begin position="327"/>
        <end position="346"/>
    </location>
</feature>
<evidence type="ECO:0000256" key="1">
    <source>
        <dbReference type="ARBA" id="ARBA00004141"/>
    </source>
</evidence>
<dbReference type="EMBL" id="CP080095">
    <property type="protein sequence ID" value="QYD68347.1"/>
    <property type="molecule type" value="Genomic_DNA"/>
</dbReference>
<evidence type="ECO:0000256" key="5">
    <source>
        <dbReference type="SAM" id="Phobius"/>
    </source>
</evidence>
<keyword evidence="2 5" id="KW-0812">Transmembrane</keyword>
<dbReference type="PANTHER" id="PTHR23508:SF10">
    <property type="entry name" value="CARBOXYLIC ACID TRANSPORTER PROTEIN HOMOLOG"/>
    <property type="match status" value="1"/>
</dbReference>
<dbReference type="CDD" id="cd17365">
    <property type="entry name" value="MFS_PcaK_like"/>
    <property type="match status" value="1"/>
</dbReference>
<protein>
    <submittedName>
        <fullName evidence="7">MFS transporter</fullName>
    </submittedName>
</protein>
<feature type="transmembrane region" description="Helical" evidence="5">
    <location>
        <begin position="19"/>
        <end position="36"/>
    </location>
</feature>
<gene>
    <name evidence="7" type="ORF">KZJ38_19140</name>
</gene>
<proteinExistence type="predicted"/>
<dbReference type="Pfam" id="PF07690">
    <property type="entry name" value="MFS_1"/>
    <property type="match status" value="1"/>
</dbReference>
<dbReference type="InterPro" id="IPR020846">
    <property type="entry name" value="MFS_dom"/>
</dbReference>
<dbReference type="SUPFAM" id="SSF103473">
    <property type="entry name" value="MFS general substrate transporter"/>
    <property type="match status" value="1"/>
</dbReference>
<dbReference type="InterPro" id="IPR036259">
    <property type="entry name" value="MFS_trans_sf"/>
</dbReference>
<feature type="transmembrane region" description="Helical" evidence="5">
    <location>
        <begin position="89"/>
        <end position="109"/>
    </location>
</feature>
<evidence type="ECO:0000313" key="7">
    <source>
        <dbReference type="EMBL" id="QYD68347.1"/>
    </source>
</evidence>
<dbReference type="PROSITE" id="PS50850">
    <property type="entry name" value="MFS"/>
    <property type="match status" value="1"/>
</dbReference>
<feature type="transmembrane region" description="Helical" evidence="5">
    <location>
        <begin position="415"/>
        <end position="437"/>
    </location>
</feature>
<evidence type="ECO:0000256" key="3">
    <source>
        <dbReference type="ARBA" id="ARBA00022989"/>
    </source>
</evidence>
<feature type="transmembrane region" description="Helical" evidence="5">
    <location>
        <begin position="352"/>
        <end position="377"/>
    </location>
</feature>
<feature type="transmembrane region" description="Helical" evidence="5">
    <location>
        <begin position="389"/>
        <end position="409"/>
    </location>
</feature>
<feature type="transmembrane region" description="Helical" evidence="5">
    <location>
        <begin position="115"/>
        <end position="135"/>
    </location>
</feature>
<accession>A0ABX8UJ18</accession>
<dbReference type="PANTHER" id="PTHR23508">
    <property type="entry name" value="CARBOXYLIC ACID TRANSPORTER PROTEIN HOMOLOG"/>
    <property type="match status" value="1"/>
</dbReference>
<evidence type="ECO:0000256" key="2">
    <source>
        <dbReference type="ARBA" id="ARBA00022692"/>
    </source>
</evidence>
<reference evidence="7 8" key="1">
    <citation type="submission" date="2021-07" db="EMBL/GenBank/DDBJ databases">
        <title>Paraburkholderia edwinii protects Aspergillus sp. from phenazines by acting as a toxin sponge.</title>
        <authorList>
            <person name="Dahlstrom K.M."/>
            <person name="Newman D.K."/>
        </authorList>
    </citation>
    <scope>NUCLEOTIDE SEQUENCE [LARGE SCALE GENOMIC DNA]</scope>
    <source>
        <strain evidence="7 8">Pe01</strain>
    </source>
</reference>
<feature type="transmembrane region" description="Helical" evidence="5">
    <location>
        <begin position="261"/>
        <end position="283"/>
    </location>
</feature>
<sequence length="458" mass="49521">MAEPINVVEIIDTHKISWLQIRVAILGAITLMLDGFDNQMIGYVAPALKSAWHLSAGALGPVFSAGVFGVGLGSILIGPFGDRFGRVKTLLFTVLCFALFSLLLAQATSINELTVLRFFIGLVLGAVIPLVVVLCNEYAPLRHRAKMVTMMTCGYAVGAASGGFLSVHMVPLFGWTSVFYVGAVLPLLLGIALMLWMPESIRFLTLRNDNARIAAILSKIAPSLSFPVEARFMMLTTGRDTGKNDAFSHVRELFTENRTRITLLLWTCLFMNLVVLNFMNNWLPTLVIQTGLPVPQALRTATMLQFGGFIGIVLMGLFADRFGYYKVLAAVFALGCVGIAMISQAGTSQAGLMVTIFMGGFAVIGSQMTLGALSATLYPTRIRATGSSWAFGVARLLSVVGPFVGGLMIARHWPLATIFYCAAAPMLFAMVAVLLMMRSRQPPSTRQEARVQTSRGLS</sequence>
<keyword evidence="4 5" id="KW-0472">Membrane</keyword>
<organism evidence="7 8">
    <name type="scientific">Paraburkholderia edwinii</name>
    <dbReference type="NCBI Taxonomy" id="2861782"/>
    <lineage>
        <taxon>Bacteria</taxon>
        <taxon>Pseudomonadati</taxon>
        <taxon>Pseudomonadota</taxon>
        <taxon>Betaproteobacteria</taxon>
        <taxon>Burkholderiales</taxon>
        <taxon>Burkholderiaceae</taxon>
        <taxon>Paraburkholderia</taxon>
    </lineage>
</organism>
<feature type="transmembrane region" description="Helical" evidence="5">
    <location>
        <begin position="173"/>
        <end position="197"/>
    </location>
</feature>
<feature type="transmembrane region" description="Helical" evidence="5">
    <location>
        <begin position="56"/>
        <end position="77"/>
    </location>
</feature>
<dbReference type="InterPro" id="IPR011701">
    <property type="entry name" value="MFS"/>
</dbReference>
<keyword evidence="8" id="KW-1185">Reference proteome</keyword>
<evidence type="ECO:0000256" key="4">
    <source>
        <dbReference type="ARBA" id="ARBA00023136"/>
    </source>
</evidence>
<feature type="transmembrane region" description="Helical" evidence="5">
    <location>
        <begin position="303"/>
        <end position="320"/>
    </location>
</feature>
<dbReference type="Gene3D" id="1.20.1250.20">
    <property type="entry name" value="MFS general substrate transporter like domains"/>
    <property type="match status" value="1"/>
</dbReference>
<dbReference type="RefSeq" id="WP_219797740.1">
    <property type="nucleotide sequence ID" value="NZ_CP080095.1"/>
</dbReference>
<feature type="transmembrane region" description="Helical" evidence="5">
    <location>
        <begin position="147"/>
        <end position="167"/>
    </location>
</feature>
<keyword evidence="3 5" id="KW-1133">Transmembrane helix</keyword>
<feature type="domain" description="Major facilitator superfamily (MFS) profile" evidence="6">
    <location>
        <begin position="23"/>
        <end position="441"/>
    </location>
</feature>
<evidence type="ECO:0000259" key="6">
    <source>
        <dbReference type="PROSITE" id="PS50850"/>
    </source>
</evidence>
<name>A0ABX8UJ18_9BURK</name>